<keyword evidence="3" id="KW-0479">Metal-binding</keyword>
<evidence type="ECO:0000256" key="4">
    <source>
        <dbReference type="ARBA" id="ARBA00022801"/>
    </source>
</evidence>
<evidence type="ECO:0000259" key="8">
    <source>
        <dbReference type="Pfam" id="PF00962"/>
    </source>
</evidence>
<dbReference type="InterPro" id="IPR001365">
    <property type="entry name" value="A_deaminase_dom"/>
</dbReference>
<dbReference type="Gene3D" id="3.20.20.140">
    <property type="entry name" value="Metal-dependent hydrolases"/>
    <property type="match status" value="1"/>
</dbReference>
<evidence type="ECO:0000313" key="9">
    <source>
        <dbReference type="EMBL" id="PVH99428.1"/>
    </source>
</evidence>
<dbReference type="GO" id="GO:0046872">
    <property type="term" value="F:metal ion binding"/>
    <property type="evidence" value="ECO:0007669"/>
    <property type="project" value="UniProtKB-KW"/>
</dbReference>
<evidence type="ECO:0000256" key="7">
    <source>
        <dbReference type="ARBA" id="ARBA00048787"/>
    </source>
</evidence>
<sequence>MLPEYDINTFFPLFSSYTYKLCNDRYSIEYSTQAVLQDFQNDGVVYLELRTTPRAVPEDGMTKRDYVQTILTILQNHNNNPENTMRVYLILSVDRRNSASEADQVVDLALECQSAGVVGLDLCGDCSKGDVRIFSGAFARAKTAGLKITLHFAEVEASATDGELETLLSFQPDRLGHVIQVKDRFRDQIEKDKIGVELCLSCNVQAKMISGSYPDHHFGTWRHTSVPLALSTDDVGVFGSPLSREYYLASTHFGLDQDQLKALAERPIPSIFGGDGEKARLYKLFSQFRT</sequence>
<feature type="domain" description="Adenosine deaminase" evidence="8">
    <location>
        <begin position="6"/>
        <end position="282"/>
    </location>
</feature>
<keyword evidence="5" id="KW-0862">Zinc</keyword>
<dbReference type="GO" id="GO:0009117">
    <property type="term" value="P:nucleotide metabolic process"/>
    <property type="evidence" value="ECO:0007669"/>
    <property type="project" value="UniProtKB-KW"/>
</dbReference>
<dbReference type="SUPFAM" id="SSF51556">
    <property type="entry name" value="Metallo-dependent hydrolases"/>
    <property type="match status" value="1"/>
</dbReference>
<dbReference type="EMBL" id="KZ805392">
    <property type="protein sequence ID" value="PVH99428.1"/>
    <property type="molecule type" value="Genomic_DNA"/>
</dbReference>
<evidence type="ECO:0000256" key="2">
    <source>
        <dbReference type="ARBA" id="ARBA00006676"/>
    </source>
</evidence>
<keyword evidence="6" id="KW-0546">Nucleotide metabolism</keyword>
<dbReference type="STRING" id="97972.A0A2V1DN21"/>
<evidence type="ECO:0000256" key="5">
    <source>
        <dbReference type="ARBA" id="ARBA00022833"/>
    </source>
</evidence>
<dbReference type="OrthoDB" id="272271at2759"/>
<comment type="similarity">
    <text evidence="2">Belongs to the metallo-dependent hydrolases superfamily. Adenosine and AMP deaminases family.</text>
</comment>
<dbReference type="GO" id="GO:0046103">
    <property type="term" value="P:inosine biosynthetic process"/>
    <property type="evidence" value="ECO:0007669"/>
    <property type="project" value="TreeGrafter"/>
</dbReference>
<reference evidence="9 10" key="1">
    <citation type="journal article" date="2018" name="Sci. Rep.">
        <title>Comparative genomics provides insights into the lifestyle and reveals functional heterogeneity of dark septate endophytic fungi.</title>
        <authorList>
            <person name="Knapp D.G."/>
            <person name="Nemeth J.B."/>
            <person name="Barry K."/>
            <person name="Hainaut M."/>
            <person name="Henrissat B."/>
            <person name="Johnson J."/>
            <person name="Kuo A."/>
            <person name="Lim J.H.P."/>
            <person name="Lipzen A."/>
            <person name="Nolan M."/>
            <person name="Ohm R.A."/>
            <person name="Tamas L."/>
            <person name="Grigoriev I.V."/>
            <person name="Spatafora J.W."/>
            <person name="Nagy L.G."/>
            <person name="Kovacs G.M."/>
        </authorList>
    </citation>
    <scope>NUCLEOTIDE SEQUENCE [LARGE SCALE GENOMIC DNA]</scope>
    <source>
        <strain evidence="9 10">DSE2036</strain>
    </source>
</reference>
<comment type="cofactor">
    <cofactor evidence="1">
        <name>Zn(2+)</name>
        <dbReference type="ChEBI" id="CHEBI:29105"/>
    </cofactor>
</comment>
<dbReference type="PANTHER" id="PTHR11409:SF42">
    <property type="entry name" value="ADENOSINE DEAMINASE-LIKE PROTEIN"/>
    <property type="match status" value="1"/>
</dbReference>
<gene>
    <name evidence="9" type="ORF">DM02DRAFT_615046</name>
</gene>
<comment type="catalytic activity">
    <reaction evidence="7">
        <text>N(6)-methyl-AMP + H2O + H(+) = IMP + methylamine</text>
        <dbReference type="Rhea" id="RHEA:16001"/>
        <dbReference type="ChEBI" id="CHEBI:15377"/>
        <dbReference type="ChEBI" id="CHEBI:15378"/>
        <dbReference type="ChEBI" id="CHEBI:58053"/>
        <dbReference type="ChEBI" id="CHEBI:59338"/>
        <dbReference type="ChEBI" id="CHEBI:144842"/>
    </reaction>
    <physiologicalReaction direction="left-to-right" evidence="7">
        <dbReference type="Rhea" id="RHEA:16002"/>
    </physiologicalReaction>
</comment>
<evidence type="ECO:0000256" key="1">
    <source>
        <dbReference type="ARBA" id="ARBA00001947"/>
    </source>
</evidence>
<evidence type="ECO:0000313" key="10">
    <source>
        <dbReference type="Proteomes" id="UP000244855"/>
    </source>
</evidence>
<evidence type="ECO:0000256" key="3">
    <source>
        <dbReference type="ARBA" id="ARBA00022723"/>
    </source>
</evidence>
<evidence type="ECO:0000256" key="6">
    <source>
        <dbReference type="ARBA" id="ARBA00023080"/>
    </source>
</evidence>
<dbReference type="Pfam" id="PF00962">
    <property type="entry name" value="A_deaminase"/>
    <property type="match status" value="1"/>
</dbReference>
<dbReference type="InterPro" id="IPR006330">
    <property type="entry name" value="Ado/ade_deaminase"/>
</dbReference>
<dbReference type="GO" id="GO:0004000">
    <property type="term" value="F:adenosine deaminase activity"/>
    <property type="evidence" value="ECO:0007669"/>
    <property type="project" value="TreeGrafter"/>
</dbReference>
<dbReference type="GO" id="GO:0006154">
    <property type="term" value="P:adenosine catabolic process"/>
    <property type="evidence" value="ECO:0007669"/>
    <property type="project" value="TreeGrafter"/>
</dbReference>
<dbReference type="AlphaFoldDB" id="A0A2V1DN21"/>
<dbReference type="InterPro" id="IPR032466">
    <property type="entry name" value="Metal_Hydrolase"/>
</dbReference>
<dbReference type="Proteomes" id="UP000244855">
    <property type="component" value="Unassembled WGS sequence"/>
</dbReference>
<name>A0A2V1DN21_9PLEO</name>
<dbReference type="PANTHER" id="PTHR11409">
    <property type="entry name" value="ADENOSINE DEAMINASE"/>
    <property type="match status" value="1"/>
</dbReference>
<keyword evidence="10" id="KW-1185">Reference proteome</keyword>
<accession>A0A2V1DN21</accession>
<organism evidence="9 10">
    <name type="scientific">Periconia macrospinosa</name>
    <dbReference type="NCBI Taxonomy" id="97972"/>
    <lineage>
        <taxon>Eukaryota</taxon>
        <taxon>Fungi</taxon>
        <taxon>Dikarya</taxon>
        <taxon>Ascomycota</taxon>
        <taxon>Pezizomycotina</taxon>
        <taxon>Dothideomycetes</taxon>
        <taxon>Pleosporomycetidae</taxon>
        <taxon>Pleosporales</taxon>
        <taxon>Massarineae</taxon>
        <taxon>Periconiaceae</taxon>
        <taxon>Periconia</taxon>
    </lineage>
</organism>
<keyword evidence="4 9" id="KW-0378">Hydrolase</keyword>
<protein>
    <submittedName>
        <fullName evidence="9">Metallo-dependent hydrolase</fullName>
    </submittedName>
</protein>
<proteinExistence type="inferred from homology"/>